<organism evidence="2 3">
    <name type="scientific">Bifidobacterium scaligerum</name>
    <dbReference type="NCBI Taxonomy" id="2052656"/>
    <lineage>
        <taxon>Bacteria</taxon>
        <taxon>Bacillati</taxon>
        <taxon>Actinomycetota</taxon>
        <taxon>Actinomycetes</taxon>
        <taxon>Bifidobacteriales</taxon>
        <taxon>Bifidobacteriaceae</taxon>
        <taxon>Bifidobacterium</taxon>
    </lineage>
</organism>
<keyword evidence="2" id="KW-0808">Transferase</keyword>
<comment type="caution">
    <text evidence="2">The sequence shown here is derived from an EMBL/GenBank/DDBJ whole genome shotgun (WGS) entry which is preliminary data.</text>
</comment>
<dbReference type="PANTHER" id="PTHR43792:SF1">
    <property type="entry name" value="N-ACETYLTRANSFERASE DOMAIN-CONTAINING PROTEIN"/>
    <property type="match status" value="1"/>
</dbReference>
<dbReference type="PANTHER" id="PTHR43792">
    <property type="entry name" value="GNAT FAMILY, PUTATIVE (AFU_ORTHOLOGUE AFUA_3G00765)-RELATED-RELATED"/>
    <property type="match status" value="1"/>
</dbReference>
<dbReference type="OrthoDB" id="9132139at2"/>
<name>A0A2M9HP29_9BIFI</name>
<evidence type="ECO:0000313" key="2">
    <source>
        <dbReference type="EMBL" id="PJM78578.1"/>
    </source>
</evidence>
<evidence type="ECO:0000313" key="3">
    <source>
        <dbReference type="Proteomes" id="UP000228755"/>
    </source>
</evidence>
<dbReference type="PROSITE" id="PS51186">
    <property type="entry name" value="GNAT"/>
    <property type="match status" value="1"/>
</dbReference>
<proteinExistence type="predicted"/>
<sequence length="181" mass="21377">MLETQRLIMRPFTLDDADIITALYGDPDIMTFMPCGRLMEEEIRAHVEQVVSDWDELPQVNYEMAVIAKADSRKIGRARIHMDYENDTAMLGWLLVRPEWGRGYATEITRSLLEYCFDTMHIHRVCALCHPDNIGSWKVMEKCGLRREAHYVKKVKYVGKDGTHWEDELEYAMLREEFRRM</sequence>
<dbReference type="InterPro" id="IPR000182">
    <property type="entry name" value="GNAT_dom"/>
</dbReference>
<dbReference type="Proteomes" id="UP000228755">
    <property type="component" value="Unassembled WGS sequence"/>
</dbReference>
<keyword evidence="3" id="KW-1185">Reference proteome</keyword>
<dbReference type="EMBL" id="PGLQ01000007">
    <property type="protein sequence ID" value="PJM78578.1"/>
    <property type="molecule type" value="Genomic_DNA"/>
</dbReference>
<dbReference type="InterPro" id="IPR051531">
    <property type="entry name" value="N-acetyltransferase"/>
</dbReference>
<accession>A0A2M9HP29</accession>
<dbReference type="Pfam" id="PF13302">
    <property type="entry name" value="Acetyltransf_3"/>
    <property type="match status" value="1"/>
</dbReference>
<dbReference type="InterPro" id="IPR016181">
    <property type="entry name" value="Acyl_CoA_acyltransferase"/>
</dbReference>
<feature type="domain" description="N-acetyltransferase" evidence="1">
    <location>
        <begin position="7"/>
        <end position="176"/>
    </location>
</feature>
<dbReference type="Gene3D" id="3.40.630.30">
    <property type="match status" value="1"/>
</dbReference>
<gene>
    <name evidence="2" type="ORF">CUU80_08955</name>
</gene>
<reference evidence="2 3" key="1">
    <citation type="submission" date="2017-11" db="EMBL/GenBank/DDBJ databases">
        <title>Draft genome sequences of strains TRE 1, TRE D, TRE H and TRI 7, isolated from tamarins, belonging to four potential novel Bifidobacterium species.</title>
        <authorList>
            <person name="Mattarelli P."/>
            <person name="Modesto M."/>
            <person name="Bonetti A."/>
            <person name="Puglisi E."/>
            <person name="Morelli L."/>
        </authorList>
    </citation>
    <scope>NUCLEOTIDE SEQUENCE [LARGE SCALE GENOMIC DNA]</scope>
    <source>
        <strain evidence="3">TRED</strain>
    </source>
</reference>
<protein>
    <submittedName>
        <fullName evidence="2">N-acetyltransferase</fullName>
    </submittedName>
</protein>
<evidence type="ECO:0000259" key="1">
    <source>
        <dbReference type="PROSITE" id="PS51186"/>
    </source>
</evidence>
<dbReference type="AlphaFoldDB" id="A0A2M9HP29"/>
<dbReference type="GO" id="GO:0016747">
    <property type="term" value="F:acyltransferase activity, transferring groups other than amino-acyl groups"/>
    <property type="evidence" value="ECO:0007669"/>
    <property type="project" value="InterPro"/>
</dbReference>
<dbReference type="SUPFAM" id="SSF55729">
    <property type="entry name" value="Acyl-CoA N-acyltransferases (Nat)"/>
    <property type="match status" value="1"/>
</dbReference>